<protein>
    <submittedName>
        <fullName evidence="2">Uncharacterized protein</fullName>
    </submittedName>
</protein>
<proteinExistence type="predicted"/>
<dbReference type="RefSeq" id="WP_015861851.1">
    <property type="nucleotide sequence ID" value="NC_012796.1"/>
</dbReference>
<dbReference type="Proteomes" id="UP000009071">
    <property type="component" value="Chromosome"/>
</dbReference>
<keyword evidence="1" id="KW-0472">Membrane</keyword>
<name>C4XJE9_SOLM1</name>
<keyword evidence="1" id="KW-0812">Transmembrane</keyword>
<evidence type="ECO:0000313" key="2">
    <source>
        <dbReference type="EMBL" id="BAH76699.1"/>
    </source>
</evidence>
<evidence type="ECO:0000313" key="3">
    <source>
        <dbReference type="Proteomes" id="UP000009071"/>
    </source>
</evidence>
<dbReference type="AlphaFoldDB" id="C4XJE9"/>
<dbReference type="EMBL" id="AP010904">
    <property type="protein sequence ID" value="BAH76699.1"/>
    <property type="molecule type" value="Genomic_DNA"/>
</dbReference>
<sequence>MKKLFKSSSQNNASFYLFGIVLVSVVAVFAVFSELNDSLIGKFLGSSKTKTVLDDGIRIETIVVGACSVGLPERKGALDVSLVMDVAQCQETTLARIQLTNLTGKVHKNIEISCVEIAADGGMINRSFLTVPNEIKSRETIVLDDLVLKSIDERTARIECAVLGSDRI</sequence>
<gene>
    <name evidence="2" type="ordered locus">DMR_32080</name>
</gene>
<keyword evidence="1" id="KW-1133">Transmembrane helix</keyword>
<organism evidence="2 3">
    <name type="scientific">Solidesulfovibrio magneticus (strain ATCC 700980 / DSM 13731 / RS-1)</name>
    <name type="common">Desulfovibrio magneticus</name>
    <dbReference type="NCBI Taxonomy" id="573370"/>
    <lineage>
        <taxon>Bacteria</taxon>
        <taxon>Pseudomonadati</taxon>
        <taxon>Thermodesulfobacteriota</taxon>
        <taxon>Desulfovibrionia</taxon>
        <taxon>Desulfovibrionales</taxon>
        <taxon>Desulfovibrionaceae</taxon>
        <taxon>Solidesulfovibrio</taxon>
    </lineage>
</organism>
<dbReference type="HOGENOM" id="CLU_1583853_0_0_7"/>
<reference evidence="2 3" key="1">
    <citation type="journal article" date="2009" name="Genome Res.">
        <title>Whole genome sequence of Desulfovibrio magneticus strain RS-1 revealed common gene clusters in magnetotactic bacteria.</title>
        <authorList>
            <person name="Nakazawa H."/>
            <person name="Arakaki A."/>
            <person name="Narita-Yamada S."/>
            <person name="Yashiro I."/>
            <person name="Jinno K."/>
            <person name="Aoki N."/>
            <person name="Tsuruyama A."/>
            <person name="Okamura Y."/>
            <person name="Tanikawa S."/>
            <person name="Fujita N."/>
            <person name="Takeyama H."/>
            <person name="Matsunaga T."/>
        </authorList>
    </citation>
    <scope>NUCLEOTIDE SEQUENCE [LARGE SCALE GENOMIC DNA]</scope>
    <source>
        <strain evidence="3">ATCC 700980 / DSM 13731 / RS-1</strain>
    </source>
</reference>
<dbReference type="KEGG" id="dma:DMR_32080"/>
<keyword evidence="3" id="KW-1185">Reference proteome</keyword>
<accession>C4XJE9</accession>
<feature type="transmembrane region" description="Helical" evidence="1">
    <location>
        <begin position="12"/>
        <end position="32"/>
    </location>
</feature>
<evidence type="ECO:0000256" key="1">
    <source>
        <dbReference type="SAM" id="Phobius"/>
    </source>
</evidence>